<protein>
    <submittedName>
        <fullName evidence="1">Uncharacterized protein</fullName>
    </submittedName>
</protein>
<reference evidence="1 2" key="1">
    <citation type="submission" date="2017-08" db="EMBL/GenBank/DDBJ databases">
        <title>Infants hospitalized years apart are colonized by the same room-sourced microbial strains.</title>
        <authorList>
            <person name="Brooks B."/>
            <person name="Olm M.R."/>
            <person name="Firek B.A."/>
            <person name="Baker R."/>
            <person name="Thomas B.C."/>
            <person name="Morowitz M.J."/>
            <person name="Banfield J.F."/>
        </authorList>
    </citation>
    <scope>NUCLEOTIDE SEQUENCE [LARGE SCALE GENOMIC DNA]</scope>
    <source>
        <strain evidence="1">S2_003_000_R2_14</strain>
    </source>
</reference>
<gene>
    <name evidence="1" type="ORF">DI536_08370</name>
</gene>
<dbReference type="AlphaFoldDB" id="A0A2W5VHM8"/>
<proteinExistence type="predicted"/>
<name>A0A2W5VHM8_9BACT</name>
<sequence>MNRQTLTYEMLGELMFRRRAAGVLKDILGHVAEYCNANELPPLTAIVVNKARGKPGVNIPTDFATLDRDRENVYRCDWFDIYPPSERELAEVYAATKAAAKKKKP</sequence>
<accession>A0A2W5VHM8</accession>
<evidence type="ECO:0000313" key="2">
    <source>
        <dbReference type="Proteomes" id="UP000249061"/>
    </source>
</evidence>
<dbReference type="Proteomes" id="UP000249061">
    <property type="component" value="Unassembled WGS sequence"/>
</dbReference>
<evidence type="ECO:0000313" key="1">
    <source>
        <dbReference type="EMBL" id="PZR15454.1"/>
    </source>
</evidence>
<dbReference type="EMBL" id="QFQP01000005">
    <property type="protein sequence ID" value="PZR15454.1"/>
    <property type="molecule type" value="Genomic_DNA"/>
</dbReference>
<comment type="caution">
    <text evidence="1">The sequence shown here is derived from an EMBL/GenBank/DDBJ whole genome shotgun (WGS) entry which is preliminary data.</text>
</comment>
<organism evidence="1 2">
    <name type="scientific">Archangium gephyra</name>
    <dbReference type="NCBI Taxonomy" id="48"/>
    <lineage>
        <taxon>Bacteria</taxon>
        <taxon>Pseudomonadati</taxon>
        <taxon>Myxococcota</taxon>
        <taxon>Myxococcia</taxon>
        <taxon>Myxococcales</taxon>
        <taxon>Cystobacterineae</taxon>
        <taxon>Archangiaceae</taxon>
        <taxon>Archangium</taxon>
    </lineage>
</organism>